<dbReference type="SUPFAM" id="SSF47384">
    <property type="entry name" value="Homodimeric domain of signal transducing histidine kinase"/>
    <property type="match status" value="1"/>
</dbReference>
<dbReference type="InterPro" id="IPR003661">
    <property type="entry name" value="HisK_dim/P_dom"/>
</dbReference>
<dbReference type="InterPro" id="IPR005467">
    <property type="entry name" value="His_kinase_dom"/>
</dbReference>
<comment type="subcellular location">
    <subcellularLocation>
        <location evidence="2">Membrane</location>
    </subcellularLocation>
</comment>
<dbReference type="EMBL" id="AZDJ01000003">
    <property type="protein sequence ID" value="KRK73960.1"/>
    <property type="molecule type" value="Genomic_DNA"/>
</dbReference>
<evidence type="ECO:0000256" key="4">
    <source>
        <dbReference type="ARBA" id="ARBA00022553"/>
    </source>
</evidence>
<dbReference type="SMART" id="SM00387">
    <property type="entry name" value="HATPase_c"/>
    <property type="match status" value="1"/>
</dbReference>
<keyword evidence="9" id="KW-0902">Two-component regulatory system</keyword>
<evidence type="ECO:0000256" key="2">
    <source>
        <dbReference type="ARBA" id="ARBA00004370"/>
    </source>
</evidence>
<name>A0A0R1JS78_9LACO</name>
<accession>A0A0R1JS78</accession>
<keyword evidence="8 11" id="KW-1133">Transmembrane helix</keyword>
<dbReference type="FunFam" id="1.10.287.130:FF:000001">
    <property type="entry name" value="Two-component sensor histidine kinase"/>
    <property type="match status" value="1"/>
</dbReference>
<dbReference type="CDD" id="cd00082">
    <property type="entry name" value="HisKA"/>
    <property type="match status" value="1"/>
</dbReference>
<dbReference type="InterPro" id="IPR036097">
    <property type="entry name" value="HisK_dim/P_sf"/>
</dbReference>
<evidence type="ECO:0000313" key="15">
    <source>
        <dbReference type="Proteomes" id="UP000051804"/>
    </source>
</evidence>
<evidence type="ECO:0000256" key="9">
    <source>
        <dbReference type="ARBA" id="ARBA00023012"/>
    </source>
</evidence>
<dbReference type="Gene3D" id="3.30.565.10">
    <property type="entry name" value="Histidine kinase-like ATPase, C-terminal domain"/>
    <property type="match status" value="1"/>
</dbReference>
<dbReference type="Proteomes" id="UP000051804">
    <property type="component" value="Unassembled WGS sequence"/>
</dbReference>
<protein>
    <recommendedName>
        <fullName evidence="3">histidine kinase</fullName>
        <ecNumber evidence="3">2.7.13.3</ecNumber>
    </recommendedName>
</protein>
<dbReference type="PANTHER" id="PTHR45436">
    <property type="entry name" value="SENSOR HISTIDINE KINASE YKOH"/>
    <property type="match status" value="1"/>
</dbReference>
<feature type="domain" description="Histidine kinase" evidence="12">
    <location>
        <begin position="224"/>
        <end position="436"/>
    </location>
</feature>
<comment type="catalytic activity">
    <reaction evidence="1">
        <text>ATP + protein L-histidine = ADP + protein N-phospho-L-histidine.</text>
        <dbReference type="EC" id="2.7.13.3"/>
    </reaction>
</comment>
<feature type="domain" description="HAMP" evidence="13">
    <location>
        <begin position="160"/>
        <end position="216"/>
    </location>
</feature>
<dbReference type="Gene3D" id="6.10.340.10">
    <property type="match status" value="1"/>
</dbReference>
<dbReference type="EC" id="2.7.13.3" evidence="3"/>
<dbReference type="InterPro" id="IPR003660">
    <property type="entry name" value="HAMP_dom"/>
</dbReference>
<dbReference type="SMART" id="SM00304">
    <property type="entry name" value="HAMP"/>
    <property type="match status" value="1"/>
</dbReference>
<dbReference type="SMART" id="SM00388">
    <property type="entry name" value="HisKA"/>
    <property type="match status" value="1"/>
</dbReference>
<sequence>MVAVSFSILTIVGSYLINNKRADAQDLMTVVTQTFADNRPNWRYFAMTARVNPHRSFVRVHVAATPHASARTYYSRGTRQFLRTELDTVPLSAHVRFQQDRGVYYHLTKTTTNRGAVVTYSEWLSLNNMVGLFKVLLLAIIGITLVGILIGGWLISWLAHRLNAPLVALTDAAHTIANTDNATHHETLPVPSAPQEVRELGSEFNRLLQSLNAQVRRDHQFVSDASHELRTPLSAIRGHVALIRRHGSDHPEVIPESLATIDVESSKMQQLVESLLRLSRMDHMSLTRDWVPIAPLLQRCGQRFERQSGRLITVAATGDTLVFANAESIERVVMSLLSNAAKYSPAALPITLSLTVNDSTAAIAVADLGPGVADSDKPHIFDRFYRADSSRSKAIPGTGLGLAIAARSVALNHGQLSVADHQPHGAVFTLTLPAMPAPAAE</sequence>
<dbReference type="InterPro" id="IPR050428">
    <property type="entry name" value="TCS_sensor_his_kinase"/>
</dbReference>
<keyword evidence="4" id="KW-0597">Phosphoprotein</keyword>
<dbReference type="InterPro" id="IPR003594">
    <property type="entry name" value="HATPase_dom"/>
</dbReference>
<evidence type="ECO:0000256" key="10">
    <source>
        <dbReference type="ARBA" id="ARBA00023136"/>
    </source>
</evidence>
<comment type="caution">
    <text evidence="14">The sequence shown here is derived from an EMBL/GenBank/DDBJ whole genome shotgun (WGS) entry which is preliminary data.</text>
</comment>
<dbReference type="AlphaFoldDB" id="A0A0R1JS78"/>
<keyword evidence="6 11" id="KW-0812">Transmembrane</keyword>
<keyword evidence="15" id="KW-1185">Reference proteome</keyword>
<evidence type="ECO:0000259" key="12">
    <source>
        <dbReference type="PROSITE" id="PS50109"/>
    </source>
</evidence>
<dbReference type="Pfam" id="PF00672">
    <property type="entry name" value="HAMP"/>
    <property type="match status" value="1"/>
</dbReference>
<keyword evidence="7 14" id="KW-0418">Kinase</keyword>
<dbReference type="Gene3D" id="1.10.287.130">
    <property type="match status" value="1"/>
</dbReference>
<dbReference type="PROSITE" id="PS50109">
    <property type="entry name" value="HIS_KIN"/>
    <property type="match status" value="1"/>
</dbReference>
<evidence type="ECO:0000256" key="8">
    <source>
        <dbReference type="ARBA" id="ARBA00022989"/>
    </source>
</evidence>
<dbReference type="GO" id="GO:0005886">
    <property type="term" value="C:plasma membrane"/>
    <property type="evidence" value="ECO:0007669"/>
    <property type="project" value="TreeGrafter"/>
</dbReference>
<dbReference type="GO" id="GO:0000155">
    <property type="term" value="F:phosphorelay sensor kinase activity"/>
    <property type="evidence" value="ECO:0007669"/>
    <property type="project" value="InterPro"/>
</dbReference>
<dbReference type="SUPFAM" id="SSF55874">
    <property type="entry name" value="ATPase domain of HSP90 chaperone/DNA topoisomerase II/histidine kinase"/>
    <property type="match status" value="1"/>
</dbReference>
<organism evidence="14 15">
    <name type="scientific">Lacticaseibacillus nasuensis JCM 17158</name>
    <dbReference type="NCBI Taxonomy" id="1291734"/>
    <lineage>
        <taxon>Bacteria</taxon>
        <taxon>Bacillati</taxon>
        <taxon>Bacillota</taxon>
        <taxon>Bacilli</taxon>
        <taxon>Lactobacillales</taxon>
        <taxon>Lactobacillaceae</taxon>
        <taxon>Lacticaseibacillus</taxon>
    </lineage>
</organism>
<evidence type="ECO:0000256" key="3">
    <source>
        <dbReference type="ARBA" id="ARBA00012438"/>
    </source>
</evidence>
<keyword evidence="5" id="KW-0808">Transferase</keyword>
<dbReference type="PRINTS" id="PR00344">
    <property type="entry name" value="BCTRLSENSOR"/>
</dbReference>
<dbReference type="Pfam" id="PF00512">
    <property type="entry name" value="HisKA"/>
    <property type="match status" value="1"/>
</dbReference>
<reference evidence="14 15" key="1">
    <citation type="journal article" date="2015" name="Genome Announc.">
        <title>Expanding the biotechnology potential of lactobacilli through comparative genomics of 213 strains and associated genera.</title>
        <authorList>
            <person name="Sun Z."/>
            <person name="Harris H.M."/>
            <person name="McCann A."/>
            <person name="Guo C."/>
            <person name="Argimon S."/>
            <person name="Zhang W."/>
            <person name="Yang X."/>
            <person name="Jeffery I.B."/>
            <person name="Cooney J.C."/>
            <person name="Kagawa T.F."/>
            <person name="Liu W."/>
            <person name="Song Y."/>
            <person name="Salvetti E."/>
            <person name="Wrobel A."/>
            <person name="Rasinkangas P."/>
            <person name="Parkhill J."/>
            <person name="Rea M.C."/>
            <person name="O'Sullivan O."/>
            <person name="Ritari J."/>
            <person name="Douillard F.P."/>
            <person name="Paul Ross R."/>
            <person name="Yang R."/>
            <person name="Briner A.E."/>
            <person name="Felis G.E."/>
            <person name="de Vos W.M."/>
            <person name="Barrangou R."/>
            <person name="Klaenhammer T.R."/>
            <person name="Caufield P.W."/>
            <person name="Cui Y."/>
            <person name="Zhang H."/>
            <person name="O'Toole P.W."/>
        </authorList>
    </citation>
    <scope>NUCLEOTIDE SEQUENCE [LARGE SCALE GENOMIC DNA]</scope>
    <source>
        <strain evidence="14 15">JCM 17158</strain>
    </source>
</reference>
<proteinExistence type="predicted"/>
<dbReference type="Pfam" id="PF02518">
    <property type="entry name" value="HATPase_c"/>
    <property type="match status" value="1"/>
</dbReference>
<evidence type="ECO:0000256" key="5">
    <source>
        <dbReference type="ARBA" id="ARBA00022679"/>
    </source>
</evidence>
<gene>
    <name evidence="14" type="ORF">FD02_GL001793</name>
</gene>
<evidence type="ECO:0000256" key="11">
    <source>
        <dbReference type="SAM" id="Phobius"/>
    </source>
</evidence>
<evidence type="ECO:0000256" key="1">
    <source>
        <dbReference type="ARBA" id="ARBA00000085"/>
    </source>
</evidence>
<dbReference type="PATRIC" id="fig|1291734.4.peg.1841"/>
<keyword evidence="10 11" id="KW-0472">Membrane</keyword>
<evidence type="ECO:0000256" key="6">
    <source>
        <dbReference type="ARBA" id="ARBA00022692"/>
    </source>
</evidence>
<evidence type="ECO:0000256" key="7">
    <source>
        <dbReference type="ARBA" id="ARBA00022777"/>
    </source>
</evidence>
<dbReference type="InterPro" id="IPR004358">
    <property type="entry name" value="Sig_transdc_His_kin-like_C"/>
</dbReference>
<evidence type="ECO:0000313" key="14">
    <source>
        <dbReference type="EMBL" id="KRK73960.1"/>
    </source>
</evidence>
<dbReference type="STRING" id="1291734.FD02_GL001793"/>
<dbReference type="CDD" id="cd00075">
    <property type="entry name" value="HATPase"/>
    <property type="match status" value="1"/>
</dbReference>
<dbReference type="PROSITE" id="PS50885">
    <property type="entry name" value="HAMP"/>
    <property type="match status" value="1"/>
</dbReference>
<evidence type="ECO:0000259" key="13">
    <source>
        <dbReference type="PROSITE" id="PS50885"/>
    </source>
</evidence>
<dbReference type="InterPro" id="IPR036890">
    <property type="entry name" value="HATPase_C_sf"/>
</dbReference>
<feature type="transmembrane region" description="Helical" evidence="11">
    <location>
        <begin position="135"/>
        <end position="159"/>
    </location>
</feature>
<dbReference type="PANTHER" id="PTHR45436:SF5">
    <property type="entry name" value="SENSOR HISTIDINE KINASE TRCS"/>
    <property type="match status" value="1"/>
</dbReference>